<feature type="compositionally biased region" description="Polar residues" evidence="1">
    <location>
        <begin position="76"/>
        <end position="109"/>
    </location>
</feature>
<evidence type="ECO:0000256" key="1">
    <source>
        <dbReference type="SAM" id="MobiDB-lite"/>
    </source>
</evidence>
<feature type="region of interest" description="Disordered" evidence="1">
    <location>
        <begin position="1"/>
        <end position="109"/>
    </location>
</feature>
<feature type="compositionally biased region" description="Acidic residues" evidence="1">
    <location>
        <begin position="65"/>
        <end position="75"/>
    </location>
</feature>
<evidence type="ECO:0000313" key="2">
    <source>
        <dbReference type="EMBL" id="CAL8076148.1"/>
    </source>
</evidence>
<gene>
    <name evidence="2" type="ORF">ODALV1_LOCUS3373</name>
</gene>
<reference evidence="2 3" key="1">
    <citation type="submission" date="2024-08" db="EMBL/GenBank/DDBJ databases">
        <authorList>
            <person name="Cucini C."/>
            <person name="Frati F."/>
        </authorList>
    </citation>
    <scope>NUCLEOTIDE SEQUENCE [LARGE SCALE GENOMIC DNA]</scope>
</reference>
<evidence type="ECO:0008006" key="4">
    <source>
        <dbReference type="Google" id="ProtNLM"/>
    </source>
</evidence>
<name>A0ABP1PUQ7_9HEXA</name>
<comment type="caution">
    <text evidence="2">The sequence shown here is derived from an EMBL/GenBank/DDBJ whole genome shotgun (WGS) entry which is preliminary data.</text>
</comment>
<organism evidence="2 3">
    <name type="scientific">Orchesella dallaii</name>
    <dbReference type="NCBI Taxonomy" id="48710"/>
    <lineage>
        <taxon>Eukaryota</taxon>
        <taxon>Metazoa</taxon>
        <taxon>Ecdysozoa</taxon>
        <taxon>Arthropoda</taxon>
        <taxon>Hexapoda</taxon>
        <taxon>Collembola</taxon>
        <taxon>Entomobryomorpha</taxon>
        <taxon>Entomobryoidea</taxon>
        <taxon>Orchesellidae</taxon>
        <taxon>Orchesellinae</taxon>
        <taxon>Orchesella</taxon>
    </lineage>
</organism>
<sequence length="694" mass="79214">MRRQQKAAACEESEDDRDFIPETQVAKPSHDVIKKASSRRKRKLVSSAVNGASKKVLHSTTQLEESLDGYEESDIESGSNTTSNRSQSPLLFTNATSAPEGNSNIPDPQNLLTMPTDFQNAAKKIGNSFTQQNDDYMHFNPPITSTAIPKEICGQQDVVGIDNEQINHGHSQMSTPSTMVPLRTSANTMTQGLDPLTKHLMLDDFNDLFVFKTWRLSSAHQTLSKMKIEFPADDEPVMEPILWFLQGDRMITTNEAFLAFLRNSPDRITGNFVVGLMIADFATHVSLPELVQLYNSKAQVSEEYHQVLQTITILRLLRTFRMDESNEVTLDIIPESLQDFIALDFISDLTNNNESLSGTTSSYTEQEKDCIFAVISALTRLMFRSLEAIDCYMLDETFSYKDRSQAWTTLIPEYINGILKHVNLTPLEIILLSDQKLRQGTRHFVNVKVGEAVTPLHLHQNILQKYCSSPFQSETVVDALECEISTFINLLYRKFSVDIFKGEITIGVFRLARQLQITDIWEFLFRGNDLDLFISDENKKDLLQIAIILRRDLALEKLTSGFMELFCDRERSKCINGLDQEDVGYFFQHKLEIDELEIYKMLIQWSFNQCNKPCNDELSAKFYQDVYSQFLLVRKNLILGKLRKHFGQLARQKYITLQDIRRTNTLALTQGGLESSASDPQWFAIGSRENNKIN</sequence>
<proteinExistence type="predicted"/>
<dbReference type="Proteomes" id="UP001642540">
    <property type="component" value="Unassembled WGS sequence"/>
</dbReference>
<evidence type="ECO:0000313" key="3">
    <source>
        <dbReference type="Proteomes" id="UP001642540"/>
    </source>
</evidence>
<protein>
    <recommendedName>
        <fullName evidence="4">BACK domain-containing protein</fullName>
    </recommendedName>
</protein>
<accession>A0ABP1PUQ7</accession>
<keyword evidence="3" id="KW-1185">Reference proteome</keyword>
<dbReference type="EMBL" id="CAXLJM020000010">
    <property type="protein sequence ID" value="CAL8076148.1"/>
    <property type="molecule type" value="Genomic_DNA"/>
</dbReference>